<keyword evidence="3" id="KW-1185">Reference proteome</keyword>
<name>A0AAV5LZS6_9ROSI</name>
<reference evidence="2 3" key="1">
    <citation type="journal article" date="2021" name="Commun. Biol.">
        <title>The genome of Shorea leprosula (Dipterocarpaceae) highlights the ecological relevance of drought in aseasonal tropical rainforests.</title>
        <authorList>
            <person name="Ng K.K.S."/>
            <person name="Kobayashi M.J."/>
            <person name="Fawcett J.A."/>
            <person name="Hatakeyama M."/>
            <person name="Paape T."/>
            <person name="Ng C.H."/>
            <person name="Ang C.C."/>
            <person name="Tnah L.H."/>
            <person name="Lee C.T."/>
            <person name="Nishiyama T."/>
            <person name="Sese J."/>
            <person name="O'Brien M.J."/>
            <person name="Copetti D."/>
            <person name="Mohd Noor M.I."/>
            <person name="Ong R.C."/>
            <person name="Putra M."/>
            <person name="Sireger I.Z."/>
            <person name="Indrioko S."/>
            <person name="Kosugi Y."/>
            <person name="Izuno A."/>
            <person name="Isagi Y."/>
            <person name="Lee S.L."/>
            <person name="Shimizu K.K."/>
        </authorList>
    </citation>
    <scope>NUCLEOTIDE SEQUENCE [LARGE SCALE GENOMIC DNA]</scope>
    <source>
        <strain evidence="2">214</strain>
    </source>
</reference>
<dbReference type="EMBL" id="BPVZ01000164">
    <property type="protein sequence ID" value="GKV42985.1"/>
    <property type="molecule type" value="Genomic_DNA"/>
</dbReference>
<gene>
    <name evidence="2" type="ORF">SLEP1_g50334</name>
</gene>
<dbReference type="AlphaFoldDB" id="A0AAV5LZS6"/>
<protein>
    <submittedName>
        <fullName evidence="2">Uncharacterized protein</fullName>
    </submittedName>
</protein>
<sequence length="144" mass="16398">MNLPQWLSCNQLPQSTPVSQRSMLKRRVWSLLSAHLRAERSTRPLSARPRPVAENSLCKVVTPELPGFRSSLRSFLLPARHYRASWFQVVTPELPGSRSSLLSFILPELEEDAMESTSPNPDLGDKEKPNPLFLENREGRGRHK</sequence>
<comment type="caution">
    <text evidence="2">The sequence shown here is derived from an EMBL/GenBank/DDBJ whole genome shotgun (WGS) entry which is preliminary data.</text>
</comment>
<accession>A0AAV5LZS6</accession>
<organism evidence="2 3">
    <name type="scientific">Rubroshorea leprosula</name>
    <dbReference type="NCBI Taxonomy" id="152421"/>
    <lineage>
        <taxon>Eukaryota</taxon>
        <taxon>Viridiplantae</taxon>
        <taxon>Streptophyta</taxon>
        <taxon>Embryophyta</taxon>
        <taxon>Tracheophyta</taxon>
        <taxon>Spermatophyta</taxon>
        <taxon>Magnoliopsida</taxon>
        <taxon>eudicotyledons</taxon>
        <taxon>Gunneridae</taxon>
        <taxon>Pentapetalae</taxon>
        <taxon>rosids</taxon>
        <taxon>malvids</taxon>
        <taxon>Malvales</taxon>
        <taxon>Dipterocarpaceae</taxon>
        <taxon>Rubroshorea</taxon>
    </lineage>
</organism>
<dbReference type="Proteomes" id="UP001054252">
    <property type="component" value="Unassembled WGS sequence"/>
</dbReference>
<feature type="compositionally biased region" description="Basic and acidic residues" evidence="1">
    <location>
        <begin position="123"/>
        <end position="144"/>
    </location>
</feature>
<evidence type="ECO:0000313" key="2">
    <source>
        <dbReference type="EMBL" id="GKV42985.1"/>
    </source>
</evidence>
<evidence type="ECO:0000313" key="3">
    <source>
        <dbReference type="Proteomes" id="UP001054252"/>
    </source>
</evidence>
<feature type="region of interest" description="Disordered" evidence="1">
    <location>
        <begin position="112"/>
        <end position="144"/>
    </location>
</feature>
<evidence type="ECO:0000256" key="1">
    <source>
        <dbReference type="SAM" id="MobiDB-lite"/>
    </source>
</evidence>
<proteinExistence type="predicted"/>